<proteinExistence type="predicted"/>
<keyword evidence="2" id="KW-1185">Reference proteome</keyword>
<gene>
    <name evidence="1" type="ORF">FBU59_006253</name>
</gene>
<sequence length="385" mass="43410">MPGVISKFIEETDWRDLLVQALSLTKSIGHGRIAAGAVAGYVSWKIIYAMYLSPLRNIPGPLLARLTGLRSEYIAFVGKTGDYAGSEYEKYGDIYIHGPNAVSVSNPSDCRTVLGSHAFVKSDFYKSIDILGVHNIFSTRDPLFNQMRRRQVGPSFNAGYLAKMESKITQHGALALKSKWEDVIAKAEQQNTDAVINVHDDLMFAAFDITGTLAFGREFNALKNDDPTVIKWVADSQTYFGLITNIPVLLHFPFNFFVRHLKRQLLQLASFSQESVDHRNNLLTQGAEKPKDLLTAFMDAVDPESKTRMNHTELLAEMVITMMAGTDTTSNTLMWTIHLLMLYPECYKRVVDEVRSTFDKDHTIGYTEGRQKLPYLEAVLYESMR</sequence>
<dbReference type="EMBL" id="JANBPW010005362">
    <property type="protein sequence ID" value="KAJ1932774.1"/>
    <property type="molecule type" value="Genomic_DNA"/>
</dbReference>
<accession>A0ACC1J0H1</accession>
<dbReference type="Proteomes" id="UP001150603">
    <property type="component" value="Unassembled WGS sequence"/>
</dbReference>
<reference evidence="1" key="1">
    <citation type="submission" date="2022-07" db="EMBL/GenBank/DDBJ databases">
        <title>Phylogenomic reconstructions and comparative analyses of Kickxellomycotina fungi.</title>
        <authorList>
            <person name="Reynolds N.K."/>
            <person name="Stajich J.E."/>
            <person name="Barry K."/>
            <person name="Grigoriev I.V."/>
            <person name="Crous P."/>
            <person name="Smith M.E."/>
        </authorList>
    </citation>
    <scope>NUCLEOTIDE SEQUENCE</scope>
    <source>
        <strain evidence="1">NRRL 5244</strain>
    </source>
</reference>
<protein>
    <submittedName>
        <fullName evidence="1">Uncharacterized protein</fullName>
    </submittedName>
</protein>
<feature type="non-terminal residue" evidence="1">
    <location>
        <position position="385"/>
    </location>
</feature>
<name>A0ACC1J0H1_9FUNG</name>
<comment type="caution">
    <text evidence="1">The sequence shown here is derived from an EMBL/GenBank/DDBJ whole genome shotgun (WGS) entry which is preliminary data.</text>
</comment>
<evidence type="ECO:0000313" key="2">
    <source>
        <dbReference type="Proteomes" id="UP001150603"/>
    </source>
</evidence>
<organism evidence="1 2">
    <name type="scientific">Linderina macrospora</name>
    <dbReference type="NCBI Taxonomy" id="4868"/>
    <lineage>
        <taxon>Eukaryota</taxon>
        <taxon>Fungi</taxon>
        <taxon>Fungi incertae sedis</taxon>
        <taxon>Zoopagomycota</taxon>
        <taxon>Kickxellomycotina</taxon>
        <taxon>Kickxellomycetes</taxon>
        <taxon>Kickxellales</taxon>
        <taxon>Kickxellaceae</taxon>
        <taxon>Linderina</taxon>
    </lineage>
</organism>
<evidence type="ECO:0000313" key="1">
    <source>
        <dbReference type="EMBL" id="KAJ1932774.1"/>
    </source>
</evidence>